<dbReference type="RefSeq" id="WP_120560399.1">
    <property type="nucleotide sequence ID" value="NZ_RAWK01000404.1"/>
</dbReference>
<feature type="transmembrane region" description="Helical" evidence="2">
    <location>
        <begin position="121"/>
        <end position="145"/>
    </location>
</feature>
<evidence type="ECO:0000313" key="4">
    <source>
        <dbReference type="Proteomes" id="UP000267003"/>
    </source>
</evidence>
<dbReference type="Proteomes" id="UP000267003">
    <property type="component" value="Unassembled WGS sequence"/>
</dbReference>
<keyword evidence="4" id="KW-1185">Reference proteome</keyword>
<feature type="transmembrane region" description="Helical" evidence="2">
    <location>
        <begin position="12"/>
        <end position="34"/>
    </location>
</feature>
<dbReference type="EMBL" id="RAWK01000404">
    <property type="protein sequence ID" value="RKH53758.1"/>
    <property type="molecule type" value="Genomic_DNA"/>
</dbReference>
<keyword evidence="2" id="KW-0472">Membrane</keyword>
<name>A0A3A8PBI7_9BACT</name>
<feature type="region of interest" description="Disordered" evidence="1">
    <location>
        <begin position="148"/>
        <end position="188"/>
    </location>
</feature>
<keyword evidence="2" id="KW-0812">Transmembrane</keyword>
<comment type="caution">
    <text evidence="3">The sequence shown here is derived from an EMBL/GenBank/DDBJ whole genome shotgun (WGS) entry which is preliminary data.</text>
</comment>
<protein>
    <submittedName>
        <fullName evidence="3">DUF3592 domain-containing protein</fullName>
    </submittedName>
</protein>
<gene>
    <name evidence="3" type="ORF">D7W81_38865</name>
</gene>
<evidence type="ECO:0000256" key="2">
    <source>
        <dbReference type="SAM" id="Phobius"/>
    </source>
</evidence>
<keyword evidence="2" id="KW-1133">Transmembrane helix</keyword>
<accession>A0A3A8PBI7</accession>
<organism evidence="3 4">
    <name type="scientific">Corallococcus aberystwythensis</name>
    <dbReference type="NCBI Taxonomy" id="2316722"/>
    <lineage>
        <taxon>Bacteria</taxon>
        <taxon>Pseudomonadati</taxon>
        <taxon>Myxococcota</taxon>
        <taxon>Myxococcia</taxon>
        <taxon>Myxococcales</taxon>
        <taxon>Cystobacterineae</taxon>
        <taxon>Myxococcaceae</taxon>
        <taxon>Corallococcus</taxon>
    </lineage>
</organism>
<proteinExistence type="predicted"/>
<feature type="non-terminal residue" evidence="3">
    <location>
        <position position="1"/>
    </location>
</feature>
<sequence length="188" mass="21015">PNPVILSAAMPMPPMLIAALLVGAPLVMMVQMLLRHQLTLELREHGLHARGEVVRIRTSWLNGKYRIVEYVFPLPDGSEVRGEYKEHRNGLWRQRASEGDTLEVLYLPDNPHRHQRMGTEIGLLGVVTGVFGLVVFMSLAIILMMNAPSKKDPAPHGPTPSSRIRNYDGPTPRSKPRTTGQPQQLGEY</sequence>
<dbReference type="AlphaFoldDB" id="A0A3A8PBI7"/>
<reference evidence="4" key="1">
    <citation type="submission" date="2018-09" db="EMBL/GenBank/DDBJ databases">
        <authorList>
            <person name="Livingstone P.G."/>
            <person name="Whitworth D.E."/>
        </authorList>
    </citation>
    <scope>NUCLEOTIDE SEQUENCE [LARGE SCALE GENOMIC DNA]</scope>
    <source>
        <strain evidence="4">AB050A</strain>
    </source>
</reference>
<evidence type="ECO:0000256" key="1">
    <source>
        <dbReference type="SAM" id="MobiDB-lite"/>
    </source>
</evidence>
<evidence type="ECO:0000313" key="3">
    <source>
        <dbReference type="EMBL" id="RKH53758.1"/>
    </source>
</evidence>
<feature type="compositionally biased region" description="Polar residues" evidence="1">
    <location>
        <begin position="177"/>
        <end position="188"/>
    </location>
</feature>